<name>A0ABN3UZT5_9PSEU</name>
<dbReference type="Proteomes" id="UP001500979">
    <property type="component" value="Unassembled WGS sequence"/>
</dbReference>
<dbReference type="EMBL" id="BAAAUX010000001">
    <property type="protein sequence ID" value="GAA2773028.1"/>
    <property type="molecule type" value="Genomic_DNA"/>
</dbReference>
<comment type="caution">
    <text evidence="1">The sequence shown here is derived from an EMBL/GenBank/DDBJ whole genome shotgun (WGS) entry which is preliminary data.</text>
</comment>
<accession>A0ABN3UZT5</accession>
<protein>
    <submittedName>
        <fullName evidence="1">Uncharacterized protein</fullName>
    </submittedName>
</protein>
<evidence type="ECO:0000313" key="1">
    <source>
        <dbReference type="EMBL" id="GAA2773028.1"/>
    </source>
</evidence>
<gene>
    <name evidence="1" type="ORF">GCM10010470_00740</name>
</gene>
<organism evidence="1 2">
    <name type="scientific">Saccharopolyspora taberi</name>
    <dbReference type="NCBI Taxonomy" id="60895"/>
    <lineage>
        <taxon>Bacteria</taxon>
        <taxon>Bacillati</taxon>
        <taxon>Actinomycetota</taxon>
        <taxon>Actinomycetes</taxon>
        <taxon>Pseudonocardiales</taxon>
        <taxon>Pseudonocardiaceae</taxon>
        <taxon>Saccharopolyspora</taxon>
    </lineage>
</organism>
<keyword evidence="2" id="KW-1185">Reference proteome</keyword>
<dbReference type="RefSeq" id="WP_344677263.1">
    <property type="nucleotide sequence ID" value="NZ_BAAAUX010000001.1"/>
</dbReference>
<evidence type="ECO:0000313" key="2">
    <source>
        <dbReference type="Proteomes" id="UP001500979"/>
    </source>
</evidence>
<reference evidence="1 2" key="1">
    <citation type="journal article" date="2019" name="Int. J. Syst. Evol. Microbiol.">
        <title>The Global Catalogue of Microorganisms (GCM) 10K type strain sequencing project: providing services to taxonomists for standard genome sequencing and annotation.</title>
        <authorList>
            <consortium name="The Broad Institute Genomics Platform"/>
            <consortium name="The Broad Institute Genome Sequencing Center for Infectious Disease"/>
            <person name="Wu L."/>
            <person name="Ma J."/>
        </authorList>
    </citation>
    <scope>NUCLEOTIDE SEQUENCE [LARGE SCALE GENOMIC DNA]</scope>
    <source>
        <strain evidence="1 2">JCM 9383</strain>
    </source>
</reference>
<sequence length="144" mass="15195">MTETPALPWAPLAAEALRAGVAGRWAKAAAAVNRLTDNYGGEVVPNVLCAWIDTALIHCAPPSGEPVHVAWFNTDTGELGDADDVPPPVRWAGRLVAARVADDREQFTALIDAVRSDDEWSAGCSALLQICALTLRHNLNGAAS</sequence>
<proteinExistence type="predicted"/>